<organism evidence="4 5">
    <name type="scientific">Curvularia clavata</name>
    <dbReference type="NCBI Taxonomy" id="95742"/>
    <lineage>
        <taxon>Eukaryota</taxon>
        <taxon>Fungi</taxon>
        <taxon>Dikarya</taxon>
        <taxon>Ascomycota</taxon>
        <taxon>Pezizomycotina</taxon>
        <taxon>Dothideomycetes</taxon>
        <taxon>Pleosporomycetidae</taxon>
        <taxon>Pleosporales</taxon>
        <taxon>Pleosporineae</taxon>
        <taxon>Pleosporaceae</taxon>
        <taxon>Curvularia</taxon>
    </lineage>
</organism>
<proteinExistence type="predicted"/>
<gene>
    <name evidence="4" type="ORF">yc1106_00907</name>
</gene>
<dbReference type="Gene3D" id="4.10.240.10">
    <property type="entry name" value="Zn(2)-C6 fungal-type DNA-binding domain"/>
    <property type="match status" value="1"/>
</dbReference>
<keyword evidence="5" id="KW-1185">Reference proteome</keyword>
<evidence type="ECO:0000313" key="4">
    <source>
        <dbReference type="EMBL" id="USP73633.1"/>
    </source>
</evidence>
<evidence type="ECO:0000256" key="2">
    <source>
        <dbReference type="SAM" id="MobiDB-lite"/>
    </source>
</evidence>
<dbReference type="CDD" id="cd00067">
    <property type="entry name" value="GAL4"/>
    <property type="match status" value="1"/>
</dbReference>
<dbReference type="GO" id="GO:0000981">
    <property type="term" value="F:DNA-binding transcription factor activity, RNA polymerase II-specific"/>
    <property type="evidence" value="ECO:0007669"/>
    <property type="project" value="InterPro"/>
</dbReference>
<evidence type="ECO:0000256" key="1">
    <source>
        <dbReference type="ARBA" id="ARBA00023242"/>
    </source>
</evidence>
<sequence length="502" mass="56524">MVNVAGRSKGCSTCRKRRIKCDETQPICLRCQKLGVPCDGPKTLVFVQGKIVKSRRTQRSSSNETVDEEVKALRKRQDAEAPRSISPGSESSVQDVPLRFNENEVYVCYLRRHLFPNGPVDLELQKLQVSDLDLARNSTSVGDSPLFTRAALAFATLFFGSRHSQTPILVEGYKMHSAALQHLNQALSIPGCHTRDDILNVVSIMAMVELYLPSGPRNWLKHMLGLERLLGLRDPGSLIYASPQLLEMYKGLRHMVLIAALRNRSPSIFARPRWKAVLQTALSLETTEERELHDVLADCSVLNAVSDELTRTWNVYDPMCSERVETVRNKGFELLAFVQSWKERWDRDKGNAHVAEDDLEAMVTGAPLVFQTVYRFRDDSVARMFMLYSTALIYVLQVIEAAENLQPTLPLAMEQGTPAGIPMSINAASIYAAAVDIFRSIPHYLKHRLLQGKTDFASPVVQWAAFTCWQVFDGNNSAEGRWVMQTLSVHNDYRIAKAAWEL</sequence>
<feature type="compositionally biased region" description="Basic and acidic residues" evidence="2">
    <location>
        <begin position="68"/>
        <end position="81"/>
    </location>
</feature>
<dbReference type="InterPro" id="IPR053178">
    <property type="entry name" value="Osmoadaptation_assoc"/>
</dbReference>
<dbReference type="VEuPathDB" id="FungiDB:yc1106_00907"/>
<dbReference type="PROSITE" id="PS00463">
    <property type="entry name" value="ZN2_CY6_FUNGAL_1"/>
    <property type="match status" value="1"/>
</dbReference>
<dbReference type="OrthoDB" id="5126878at2759"/>
<dbReference type="SUPFAM" id="SSF57701">
    <property type="entry name" value="Zn2/Cys6 DNA-binding domain"/>
    <property type="match status" value="1"/>
</dbReference>
<dbReference type="Pfam" id="PF00172">
    <property type="entry name" value="Zn_clus"/>
    <property type="match status" value="1"/>
</dbReference>
<dbReference type="AlphaFoldDB" id="A0A9Q8Z3E5"/>
<dbReference type="EMBL" id="CP089274">
    <property type="protein sequence ID" value="USP73633.1"/>
    <property type="molecule type" value="Genomic_DNA"/>
</dbReference>
<feature type="domain" description="Zn(2)-C6 fungal-type" evidence="3">
    <location>
        <begin position="10"/>
        <end position="38"/>
    </location>
</feature>
<dbReference type="SMART" id="SM00066">
    <property type="entry name" value="GAL4"/>
    <property type="match status" value="1"/>
</dbReference>
<reference evidence="4" key="1">
    <citation type="submission" date="2021-12" db="EMBL/GenBank/DDBJ databases">
        <title>Curvularia clavata genome.</title>
        <authorList>
            <person name="Cao Y."/>
        </authorList>
    </citation>
    <scope>NUCLEOTIDE SEQUENCE</scope>
    <source>
        <strain evidence="4">Yc1106</strain>
    </source>
</reference>
<dbReference type="InterPro" id="IPR036864">
    <property type="entry name" value="Zn2-C6_fun-type_DNA-bd_sf"/>
</dbReference>
<accession>A0A9Q8Z3E5</accession>
<protein>
    <recommendedName>
        <fullName evidence="3">Zn(2)-C6 fungal-type domain-containing protein</fullName>
    </recommendedName>
</protein>
<evidence type="ECO:0000259" key="3">
    <source>
        <dbReference type="PROSITE" id="PS50048"/>
    </source>
</evidence>
<feature type="region of interest" description="Disordered" evidence="2">
    <location>
        <begin position="56"/>
        <end position="93"/>
    </location>
</feature>
<evidence type="ECO:0000313" key="5">
    <source>
        <dbReference type="Proteomes" id="UP001056012"/>
    </source>
</evidence>
<dbReference type="PANTHER" id="PTHR38111">
    <property type="entry name" value="ZN(2)-C6 FUNGAL-TYPE DOMAIN-CONTAINING PROTEIN-RELATED"/>
    <property type="match status" value="1"/>
</dbReference>
<dbReference type="PANTHER" id="PTHR38111:SF2">
    <property type="entry name" value="FINGER DOMAIN PROTEIN, PUTATIVE (AFU_ORTHOLOGUE AFUA_1G01560)-RELATED"/>
    <property type="match status" value="1"/>
</dbReference>
<dbReference type="InterPro" id="IPR001138">
    <property type="entry name" value="Zn2Cys6_DnaBD"/>
</dbReference>
<name>A0A9Q8Z3E5_CURCL</name>
<dbReference type="GO" id="GO:0008270">
    <property type="term" value="F:zinc ion binding"/>
    <property type="evidence" value="ECO:0007669"/>
    <property type="project" value="InterPro"/>
</dbReference>
<keyword evidence="1" id="KW-0539">Nucleus</keyword>
<dbReference type="Proteomes" id="UP001056012">
    <property type="component" value="Chromosome 1"/>
</dbReference>
<dbReference type="PROSITE" id="PS50048">
    <property type="entry name" value="ZN2_CY6_FUNGAL_2"/>
    <property type="match status" value="1"/>
</dbReference>